<feature type="chain" id="PRO_5004336256" description="Secreted protein" evidence="1">
    <location>
        <begin position="27"/>
        <end position="76"/>
    </location>
</feature>
<keyword evidence="1" id="KW-0732">Signal</keyword>
<evidence type="ECO:0008006" key="3">
    <source>
        <dbReference type="Google" id="ProtNLM"/>
    </source>
</evidence>
<feature type="signal peptide" evidence="1">
    <location>
        <begin position="1"/>
        <end position="26"/>
    </location>
</feature>
<accession>Q9XFV9</accession>
<dbReference type="AlphaFoldDB" id="Q9XFV9"/>
<name>Q9XFV9_9CHLO</name>
<evidence type="ECO:0000256" key="1">
    <source>
        <dbReference type="SAM" id="SignalP"/>
    </source>
</evidence>
<sequence length="76" mass="8955">MCAMERRARCRLFSTLWLCYCWRRRADDQNGADAARPCRWRRSPACLVGTFTGRTRCLRSCSKRQMAWVCQSRTAC</sequence>
<reference evidence="2" key="1">
    <citation type="submission" date="1999-05" db="EMBL/GenBank/DDBJ databases">
        <title>Isolation of several anti-stress genes from halotolerant green alga Chlamydomonas by a simple functional expression screening in E.coli.</title>
        <authorList>
            <person name="Miyasaka H."/>
            <person name="Kanaboshi H."/>
            <person name="Ikeda K."/>
        </authorList>
    </citation>
    <scope>NUCLEOTIDE SEQUENCE</scope>
    <source>
        <strain evidence="2">HS-5</strain>
    </source>
</reference>
<organism evidence="2">
    <name type="scientific">Chlamydomonas sp. HS-5</name>
    <dbReference type="NCBI Taxonomy" id="108458"/>
    <lineage>
        <taxon>Eukaryota</taxon>
        <taxon>Viridiplantae</taxon>
        <taxon>Chlorophyta</taxon>
        <taxon>core chlorophytes</taxon>
        <taxon>Chlorophyceae</taxon>
        <taxon>CS clade</taxon>
        <taxon>Chlamydomonadales</taxon>
        <taxon>Chlamydomonadaceae</taxon>
        <taxon>Chlamydomonas</taxon>
    </lineage>
</organism>
<protein>
    <recommendedName>
        <fullName evidence="3">Secreted protein</fullName>
    </recommendedName>
</protein>
<dbReference type="EMBL" id="AU066558">
    <property type="protein sequence ID" value="BAA78606.1"/>
    <property type="molecule type" value="mRNA"/>
</dbReference>
<evidence type="ECO:0000313" key="2">
    <source>
        <dbReference type="EMBL" id="BAA78606.1"/>
    </source>
</evidence>
<proteinExistence type="evidence at transcript level"/>